<dbReference type="Proteomes" id="UP000422644">
    <property type="component" value="Chromosome"/>
</dbReference>
<feature type="transmembrane region" description="Helical" evidence="1">
    <location>
        <begin position="38"/>
        <end position="59"/>
    </location>
</feature>
<feature type="transmembrane region" description="Helical" evidence="1">
    <location>
        <begin position="218"/>
        <end position="250"/>
    </location>
</feature>
<feature type="transmembrane region" description="Helical" evidence="1">
    <location>
        <begin position="107"/>
        <end position="128"/>
    </location>
</feature>
<reference evidence="2 3" key="1">
    <citation type="submission" date="2019-07" db="EMBL/GenBank/DDBJ databases">
        <title>Complete Genome Sequence of Leptotrichia trevisanii Strain JMUB3870.</title>
        <authorList>
            <person name="Watanabe S."/>
            <person name="Cui L."/>
        </authorList>
    </citation>
    <scope>NUCLEOTIDE SEQUENCE [LARGE SCALE GENOMIC DNA]</scope>
    <source>
        <strain evidence="2 3">JMUB3870</strain>
    </source>
</reference>
<evidence type="ECO:0008006" key="4">
    <source>
        <dbReference type="Google" id="ProtNLM"/>
    </source>
</evidence>
<proteinExistence type="predicted"/>
<dbReference type="AlphaFoldDB" id="A0A510K323"/>
<evidence type="ECO:0000313" key="2">
    <source>
        <dbReference type="EMBL" id="BBM45966.1"/>
    </source>
</evidence>
<organism evidence="2 3">
    <name type="scientific">Leptotrichia trevisanii</name>
    <dbReference type="NCBI Taxonomy" id="109328"/>
    <lineage>
        <taxon>Bacteria</taxon>
        <taxon>Fusobacteriati</taxon>
        <taxon>Fusobacteriota</taxon>
        <taxon>Fusobacteriia</taxon>
        <taxon>Fusobacteriales</taxon>
        <taxon>Leptotrichiaceae</taxon>
        <taxon>Leptotrichia</taxon>
    </lineage>
</organism>
<evidence type="ECO:0000256" key="1">
    <source>
        <dbReference type="SAM" id="Phobius"/>
    </source>
</evidence>
<feature type="transmembrane region" description="Helical" evidence="1">
    <location>
        <begin position="181"/>
        <end position="198"/>
    </location>
</feature>
<keyword evidence="1" id="KW-1133">Transmembrane helix</keyword>
<dbReference type="EMBL" id="AP019831">
    <property type="protein sequence ID" value="BBM45966.1"/>
    <property type="molecule type" value="Genomic_DNA"/>
</dbReference>
<sequence>MDMKELQEKLTEKNLTIFQQIKYTFFVFKSLLFDRNGVWWILFFFLIDCIRIMGGYLLQNTSLSPVLNLFSIFNFCYYLVLFLFYQKVIFKIEEKNYLRLGQSASKFFFLYFIYYIVSYIGKSFFPYLTFFDELLLIFLAIYLIAMVILWLYMFYFIPLFSARPFNLKESWDYNLHLMKRNWLKIIFFVITYLIFIFFTTESFLGLTYPMLERLNVGYLFFSTIFGTVFFEFFGTFILILFVILHCVIYLNVEYMDRRIK</sequence>
<keyword evidence="3" id="KW-1185">Reference proteome</keyword>
<keyword evidence="1" id="KW-0812">Transmembrane</keyword>
<protein>
    <recommendedName>
        <fullName evidence="4">Glycerophosphoryl diester phosphodiesterase membrane domain-containing protein</fullName>
    </recommendedName>
</protein>
<keyword evidence="1" id="KW-0472">Membrane</keyword>
<feature type="transmembrane region" description="Helical" evidence="1">
    <location>
        <begin position="134"/>
        <end position="160"/>
    </location>
</feature>
<name>A0A510K323_9FUSO</name>
<gene>
    <name evidence="2" type="ORF">JMUB3870_2088</name>
</gene>
<accession>A0A510K323</accession>
<evidence type="ECO:0000313" key="3">
    <source>
        <dbReference type="Proteomes" id="UP000422644"/>
    </source>
</evidence>
<feature type="transmembrane region" description="Helical" evidence="1">
    <location>
        <begin position="65"/>
        <end position="86"/>
    </location>
</feature>